<reference evidence="7" key="1">
    <citation type="submission" date="2009-11" db="EMBL/GenBank/DDBJ databases">
        <title>The complete chromosome 1 of Sphaerobacter thermophilus DSM 20745.</title>
        <authorList>
            <person name="Lucas S."/>
            <person name="Copeland A."/>
            <person name="Lapidus A."/>
            <person name="Glavina del Rio T."/>
            <person name="Dalin E."/>
            <person name="Tice H."/>
            <person name="Bruce D."/>
            <person name="Goodwin L."/>
            <person name="Pitluck S."/>
            <person name="Kyrpides N."/>
            <person name="Mavromatis K."/>
            <person name="Ivanova N."/>
            <person name="Mikhailova N."/>
            <person name="LaButti K.M."/>
            <person name="Clum A."/>
            <person name="Sun H.I."/>
            <person name="Brettin T."/>
            <person name="Detter J.C."/>
            <person name="Han C."/>
            <person name="Larimer F."/>
            <person name="Land M."/>
            <person name="Hauser L."/>
            <person name="Markowitz V."/>
            <person name="Cheng J.F."/>
            <person name="Hugenholtz P."/>
            <person name="Woyke T."/>
            <person name="Wu D."/>
            <person name="Steenblock K."/>
            <person name="Schneider S."/>
            <person name="Pukall R."/>
            <person name="Goeker M."/>
            <person name="Klenk H.P."/>
            <person name="Eisen J.A."/>
        </authorList>
    </citation>
    <scope>NUCLEOTIDE SEQUENCE [LARGE SCALE GENOMIC DNA]</scope>
    <source>
        <strain evidence="7">ATCC 49802 / DSM 20745 / S 6022</strain>
    </source>
</reference>
<feature type="zinc finger region" description="dksA C4-type" evidence="4">
    <location>
        <begin position="98"/>
        <end position="122"/>
    </location>
</feature>
<dbReference type="HOGENOM" id="CLU_043144_4_0_0"/>
<gene>
    <name evidence="6" type="ordered locus">Sthe_0089</name>
</gene>
<dbReference type="GO" id="GO:0008270">
    <property type="term" value="F:zinc ion binding"/>
    <property type="evidence" value="ECO:0007669"/>
    <property type="project" value="UniProtKB-KW"/>
</dbReference>
<proteinExistence type="predicted"/>
<evidence type="ECO:0000256" key="2">
    <source>
        <dbReference type="ARBA" id="ARBA00022771"/>
    </source>
</evidence>
<evidence type="ECO:0000313" key="6">
    <source>
        <dbReference type="EMBL" id="ACZ37528.1"/>
    </source>
</evidence>
<protein>
    <submittedName>
        <fullName evidence="6">Transcriptional regulator, TraR/DksA family</fullName>
    </submittedName>
</protein>
<keyword evidence="7" id="KW-1185">Reference proteome</keyword>
<dbReference type="Gene3D" id="1.20.120.910">
    <property type="entry name" value="DksA, coiled-coil domain"/>
    <property type="match status" value="1"/>
</dbReference>
<dbReference type="PANTHER" id="PTHR33823">
    <property type="entry name" value="RNA POLYMERASE-BINDING TRANSCRIPTION FACTOR DKSA-RELATED"/>
    <property type="match status" value="1"/>
</dbReference>
<dbReference type="InterPro" id="IPR037187">
    <property type="entry name" value="DnaK_N"/>
</dbReference>
<dbReference type="InParanoid" id="D1C5L2"/>
<keyword evidence="3" id="KW-0862">Zinc</keyword>
<dbReference type="SUPFAM" id="SSF109635">
    <property type="entry name" value="DnaK suppressor protein DksA, alpha-hairpin domain"/>
    <property type="match status" value="1"/>
</dbReference>
<reference evidence="6 7" key="2">
    <citation type="journal article" date="2010" name="Stand. Genomic Sci.">
        <title>Complete genome sequence of Desulfohalobium retbaense type strain (HR(100)).</title>
        <authorList>
            <person name="Spring S."/>
            <person name="Nolan M."/>
            <person name="Lapidus A."/>
            <person name="Glavina Del Rio T."/>
            <person name="Copeland A."/>
            <person name="Tice H."/>
            <person name="Cheng J.F."/>
            <person name="Lucas S."/>
            <person name="Land M."/>
            <person name="Chen F."/>
            <person name="Bruce D."/>
            <person name="Goodwin L."/>
            <person name="Pitluck S."/>
            <person name="Ivanova N."/>
            <person name="Mavromatis K."/>
            <person name="Mikhailova N."/>
            <person name="Pati A."/>
            <person name="Chen A."/>
            <person name="Palaniappan K."/>
            <person name="Hauser L."/>
            <person name="Chang Y.J."/>
            <person name="Jeffries C.D."/>
            <person name="Munk C."/>
            <person name="Kiss H."/>
            <person name="Chain P."/>
            <person name="Han C."/>
            <person name="Brettin T."/>
            <person name="Detter J.C."/>
            <person name="Schuler E."/>
            <person name="Goker M."/>
            <person name="Rohde M."/>
            <person name="Bristow J."/>
            <person name="Eisen J.A."/>
            <person name="Markowitz V."/>
            <person name="Hugenholtz P."/>
            <person name="Kyrpides N.C."/>
            <person name="Klenk H.P."/>
        </authorList>
    </citation>
    <scope>NUCLEOTIDE SEQUENCE [LARGE SCALE GENOMIC DNA]</scope>
    <source>
        <strain evidence="7">ATCC 49802 / DSM 20745 / S 6022</strain>
    </source>
</reference>
<dbReference type="RefSeq" id="WP_012870577.1">
    <property type="nucleotide sequence ID" value="NC_013523.1"/>
</dbReference>
<dbReference type="PANTHER" id="PTHR33823:SF4">
    <property type="entry name" value="GENERAL STRESS PROTEIN 16O"/>
    <property type="match status" value="1"/>
</dbReference>
<dbReference type="InterPro" id="IPR000962">
    <property type="entry name" value="Znf_DskA_TraR"/>
</dbReference>
<dbReference type="AlphaFoldDB" id="D1C5L2"/>
<dbReference type="PROSITE" id="PS51128">
    <property type="entry name" value="ZF_DKSA_2"/>
    <property type="match status" value="1"/>
</dbReference>
<dbReference type="eggNOG" id="COG1734">
    <property type="taxonomic scope" value="Bacteria"/>
</dbReference>
<dbReference type="SUPFAM" id="SSF57716">
    <property type="entry name" value="Glucocorticoid receptor-like (DNA-binding domain)"/>
    <property type="match status" value="1"/>
</dbReference>
<evidence type="ECO:0000256" key="3">
    <source>
        <dbReference type="ARBA" id="ARBA00022833"/>
    </source>
</evidence>
<keyword evidence="1" id="KW-0479">Metal-binding</keyword>
<dbReference type="Pfam" id="PF01258">
    <property type="entry name" value="zf-dskA_traR"/>
    <property type="match status" value="1"/>
</dbReference>
<sequence length="132" mass="14395">MAVTVRTGAYREVMTTARGRLMRLREDLLRHRAEVEESLAAMTVSQGDEGTIATHIADAASDLLEAQTTVGALARIDAELAEVDAALDRLERGTYGVCIDCGEMIDPARLKALPTATRCLRCQTHFEYRTGA</sequence>
<dbReference type="EMBL" id="CP001823">
    <property type="protein sequence ID" value="ACZ37528.1"/>
    <property type="molecule type" value="Genomic_DNA"/>
</dbReference>
<evidence type="ECO:0000313" key="7">
    <source>
        <dbReference type="Proteomes" id="UP000002027"/>
    </source>
</evidence>
<dbReference type="KEGG" id="sti:Sthe_0089"/>
<feature type="domain" description="Zinc finger DksA/TraR C4-type" evidence="5">
    <location>
        <begin position="93"/>
        <end position="128"/>
    </location>
</feature>
<dbReference type="STRING" id="479434.Sthe_0089"/>
<evidence type="ECO:0000256" key="1">
    <source>
        <dbReference type="ARBA" id="ARBA00022723"/>
    </source>
</evidence>
<name>D1C5L2_SPHTD</name>
<accession>D1C5L2</accession>
<organism evidence="6 7">
    <name type="scientific">Sphaerobacter thermophilus (strain ATCC 49802 / DSM 20745 / KCCM 41009 / NCIMB 13125 / S 6022)</name>
    <dbReference type="NCBI Taxonomy" id="479434"/>
    <lineage>
        <taxon>Bacteria</taxon>
        <taxon>Pseudomonadati</taxon>
        <taxon>Thermomicrobiota</taxon>
        <taxon>Thermomicrobia</taxon>
        <taxon>Sphaerobacterales</taxon>
        <taxon>Sphaerobacterineae</taxon>
        <taxon>Sphaerobacteraceae</taxon>
        <taxon>Sphaerobacter</taxon>
    </lineage>
</organism>
<evidence type="ECO:0000256" key="4">
    <source>
        <dbReference type="PROSITE-ProRule" id="PRU00510"/>
    </source>
</evidence>
<evidence type="ECO:0000259" key="5">
    <source>
        <dbReference type="Pfam" id="PF01258"/>
    </source>
</evidence>
<keyword evidence="2" id="KW-0863">Zinc-finger</keyword>
<dbReference type="Proteomes" id="UP000002027">
    <property type="component" value="Chromosome 1"/>
</dbReference>